<dbReference type="AlphaFoldDB" id="A0A6C0LFY3"/>
<proteinExistence type="predicted"/>
<sequence length="309" mass="36269">MKSSECKIYYDSEFVSWTIPKHCIEDTLLGNLKKKGLLFLNVESAGEIEFKDDSCKINTKNEKLCNKTMTSGLKFKNGKNDSVMTPLAVVNFHTHPLSCYIDAKTIWGWPSGEDLAQCLNFAKDNNLTHIIFAIEGTYVIDVNKVFLHYLQTNKKLFTLIRNNIQEIFKLTHKHRMYFNDSNKNVSLEQEFSEIFLKPLHMSMKENILITWINLVNNLTLERLIILSNQFSVYFNDIKKIPMKQIDSRYLNLKIYSIMFFRNMTIQWNPNLSKKELFSMLNKNKKDLDIKLPREMKYSAPFISENCKLK</sequence>
<name>A0A6C0LFY3_9ZZZZ</name>
<evidence type="ECO:0000313" key="1">
    <source>
        <dbReference type="EMBL" id="QHU28905.1"/>
    </source>
</evidence>
<organism evidence="1">
    <name type="scientific">viral metagenome</name>
    <dbReference type="NCBI Taxonomy" id="1070528"/>
    <lineage>
        <taxon>unclassified sequences</taxon>
        <taxon>metagenomes</taxon>
        <taxon>organismal metagenomes</taxon>
    </lineage>
</organism>
<reference evidence="1" key="1">
    <citation type="journal article" date="2020" name="Nature">
        <title>Giant virus diversity and host interactions through global metagenomics.</title>
        <authorList>
            <person name="Schulz F."/>
            <person name="Roux S."/>
            <person name="Paez-Espino D."/>
            <person name="Jungbluth S."/>
            <person name="Walsh D.A."/>
            <person name="Denef V.J."/>
            <person name="McMahon K.D."/>
            <person name="Konstantinidis K.T."/>
            <person name="Eloe-Fadrosh E.A."/>
            <person name="Kyrpides N.C."/>
            <person name="Woyke T."/>
        </authorList>
    </citation>
    <scope>NUCLEOTIDE SEQUENCE</scope>
    <source>
        <strain evidence="1">GVMAG-M-3300027791-30</strain>
    </source>
</reference>
<accession>A0A6C0LFY3</accession>
<dbReference type="EMBL" id="MN740475">
    <property type="protein sequence ID" value="QHU28905.1"/>
    <property type="molecule type" value="Genomic_DNA"/>
</dbReference>
<protein>
    <submittedName>
        <fullName evidence="1">Uncharacterized protein</fullName>
    </submittedName>
</protein>